<comment type="caution">
    <text evidence="2">The sequence shown here is derived from an EMBL/GenBank/DDBJ whole genome shotgun (WGS) entry which is preliminary data.</text>
</comment>
<evidence type="ECO:0000256" key="1">
    <source>
        <dbReference type="SAM" id="Phobius"/>
    </source>
</evidence>
<feature type="transmembrane region" description="Helical" evidence="1">
    <location>
        <begin position="90"/>
        <end position="108"/>
    </location>
</feature>
<evidence type="ECO:0000313" key="2">
    <source>
        <dbReference type="EMBL" id="GHB87371.1"/>
    </source>
</evidence>
<dbReference type="Proteomes" id="UP000598271">
    <property type="component" value="Unassembled WGS sequence"/>
</dbReference>
<keyword evidence="1" id="KW-1133">Transmembrane helix</keyword>
<organism evidence="2 3">
    <name type="scientific">Persicitalea jodogahamensis</name>
    <dbReference type="NCBI Taxonomy" id="402147"/>
    <lineage>
        <taxon>Bacteria</taxon>
        <taxon>Pseudomonadati</taxon>
        <taxon>Bacteroidota</taxon>
        <taxon>Cytophagia</taxon>
        <taxon>Cytophagales</taxon>
        <taxon>Spirosomataceae</taxon>
        <taxon>Persicitalea</taxon>
    </lineage>
</organism>
<accession>A0A8J3GBJ1</accession>
<dbReference type="InterPro" id="IPR025408">
    <property type="entry name" value="DUF4134"/>
</dbReference>
<keyword evidence="1" id="KW-0812">Transmembrane</keyword>
<dbReference type="AlphaFoldDB" id="A0A8J3GBJ1"/>
<keyword evidence="3" id="KW-1185">Reference proteome</keyword>
<dbReference type="EMBL" id="BMXF01000008">
    <property type="protein sequence ID" value="GHB87371.1"/>
    <property type="molecule type" value="Genomic_DNA"/>
</dbReference>
<proteinExistence type="predicted"/>
<name>A0A8J3GBJ1_9BACT</name>
<sequence length="125" mass="14066">MNRSLRLFLQRGILLVIALLLVTIAVGQSFDYANSSNGNLGIRSHITRPLARHMPLIFKFTMTIVTITGMVVAGRVYTLWQAGEENVTGLVSRWGFGLILVTALVWFLKEYFKNVSMTITPDMNF</sequence>
<feature type="transmembrane region" description="Helical" evidence="1">
    <location>
        <begin position="56"/>
        <end position="78"/>
    </location>
</feature>
<protein>
    <submittedName>
        <fullName evidence="2">Uncharacterized protein</fullName>
    </submittedName>
</protein>
<gene>
    <name evidence="2" type="ORF">GCM10007390_49030</name>
</gene>
<keyword evidence="1" id="KW-0472">Membrane</keyword>
<dbReference type="Pfam" id="PF13572">
    <property type="entry name" value="DUF4134"/>
    <property type="match status" value="1"/>
</dbReference>
<reference evidence="2 3" key="1">
    <citation type="journal article" date="2014" name="Int. J. Syst. Evol. Microbiol.">
        <title>Complete genome sequence of Corynebacterium casei LMG S-19264T (=DSM 44701T), isolated from a smear-ripened cheese.</title>
        <authorList>
            <consortium name="US DOE Joint Genome Institute (JGI-PGF)"/>
            <person name="Walter F."/>
            <person name="Albersmeier A."/>
            <person name="Kalinowski J."/>
            <person name="Ruckert C."/>
        </authorList>
    </citation>
    <scope>NUCLEOTIDE SEQUENCE [LARGE SCALE GENOMIC DNA]</scope>
    <source>
        <strain evidence="2 3">KCTC 12866</strain>
    </source>
</reference>
<dbReference type="RefSeq" id="WP_189568614.1">
    <property type="nucleotide sequence ID" value="NZ_BMXF01000008.1"/>
</dbReference>
<evidence type="ECO:0000313" key="3">
    <source>
        <dbReference type="Proteomes" id="UP000598271"/>
    </source>
</evidence>